<dbReference type="Gene3D" id="3.30.390.50">
    <property type="entry name" value="CO dehydrogenase flavoprotein, C-terminal domain"/>
    <property type="match status" value="1"/>
</dbReference>
<dbReference type="InterPro" id="IPR002346">
    <property type="entry name" value="Mopterin_DH_FAD-bd"/>
</dbReference>
<dbReference type="InterPro" id="IPR016166">
    <property type="entry name" value="FAD-bd_PCMH"/>
</dbReference>
<feature type="domain" description="FAD-binding PCMH-type" evidence="4">
    <location>
        <begin position="1"/>
        <end position="180"/>
    </location>
</feature>
<evidence type="ECO:0000256" key="2">
    <source>
        <dbReference type="ARBA" id="ARBA00022827"/>
    </source>
</evidence>
<dbReference type="OrthoDB" id="9179439at2"/>
<keyword evidence="2" id="KW-0274">FAD</keyword>
<dbReference type="PANTHER" id="PTHR42659:SF2">
    <property type="entry name" value="XANTHINE DEHYDROGENASE SUBUNIT C-RELATED"/>
    <property type="match status" value="1"/>
</dbReference>
<protein>
    <recommendedName>
        <fullName evidence="4">FAD-binding PCMH-type domain-containing protein</fullName>
    </recommendedName>
</protein>
<dbReference type="RefSeq" id="WP_021248952.1">
    <property type="nucleotide sequence ID" value="NZ_ATJV01000048.1"/>
</dbReference>
<dbReference type="PATRIC" id="fig|1348657.5.peg.1526"/>
<dbReference type="GO" id="GO:0016491">
    <property type="term" value="F:oxidoreductase activity"/>
    <property type="evidence" value="ECO:0007669"/>
    <property type="project" value="UniProtKB-KW"/>
</dbReference>
<evidence type="ECO:0000259" key="4">
    <source>
        <dbReference type="PROSITE" id="PS51387"/>
    </source>
</evidence>
<sequence>MKPAPFDYHAPATLDEAVALLTRLEDEGCDMKIIAGGQSLMPMLALRVARPEALVDLRRLDTLNYIRDDAGTLAIGAMTSKQAAADSALVKRAQPLFHAATELVGHRQIRNRGSVGGSFAHADPASEYPAVALVLDTEFEAVGPDGARTIPADEFFVTYMTTSLETTEVLTAVRFAPFAPQRRWAIQEFARRNGDLALAGVALTLNVDGGLCRDVRIAAFGVEATAVRLTAAEQLLEGQPAQAAQFEQAGKAGAAQLDDPMSCIHASSAYRRHLIGVLTTRALGEAAARTH</sequence>
<evidence type="ECO:0000256" key="3">
    <source>
        <dbReference type="ARBA" id="ARBA00023002"/>
    </source>
</evidence>
<accession>S9ZNE9</accession>
<dbReference type="InterPro" id="IPR005107">
    <property type="entry name" value="CO_DH_flav_C"/>
</dbReference>
<dbReference type="PROSITE" id="PS51387">
    <property type="entry name" value="FAD_PCMH"/>
    <property type="match status" value="1"/>
</dbReference>
<evidence type="ECO:0000313" key="5">
    <source>
        <dbReference type="EMBL" id="EPZ16111.1"/>
    </source>
</evidence>
<dbReference type="InterPro" id="IPR016169">
    <property type="entry name" value="FAD-bd_PCMH_sub2"/>
</dbReference>
<dbReference type="Proteomes" id="UP000015455">
    <property type="component" value="Unassembled WGS sequence"/>
</dbReference>
<dbReference type="STRING" id="1348657.M622_02750"/>
<dbReference type="Gene3D" id="3.30.465.10">
    <property type="match status" value="1"/>
</dbReference>
<dbReference type="AlphaFoldDB" id="S9ZNE9"/>
<dbReference type="GO" id="GO:0071949">
    <property type="term" value="F:FAD binding"/>
    <property type="evidence" value="ECO:0007669"/>
    <property type="project" value="InterPro"/>
</dbReference>
<keyword evidence="3" id="KW-0560">Oxidoreductase</keyword>
<keyword evidence="1" id="KW-0285">Flavoprotein</keyword>
<name>S9ZNE9_9RHOO</name>
<dbReference type="InterPro" id="IPR051312">
    <property type="entry name" value="Diverse_Substr_Oxidored"/>
</dbReference>
<dbReference type="SUPFAM" id="SSF56176">
    <property type="entry name" value="FAD-binding/transporter-associated domain-like"/>
    <property type="match status" value="1"/>
</dbReference>
<dbReference type="PANTHER" id="PTHR42659">
    <property type="entry name" value="XANTHINE DEHYDROGENASE SUBUNIT C-RELATED"/>
    <property type="match status" value="1"/>
</dbReference>
<proteinExistence type="predicted"/>
<evidence type="ECO:0000256" key="1">
    <source>
        <dbReference type="ARBA" id="ARBA00022630"/>
    </source>
</evidence>
<dbReference type="InterPro" id="IPR016167">
    <property type="entry name" value="FAD-bd_PCMH_sub1"/>
</dbReference>
<comment type="caution">
    <text evidence="5">The sequence shown here is derived from an EMBL/GenBank/DDBJ whole genome shotgun (WGS) entry which is preliminary data.</text>
</comment>
<dbReference type="SMART" id="SM01092">
    <property type="entry name" value="CO_deh_flav_C"/>
    <property type="match status" value="1"/>
</dbReference>
<gene>
    <name evidence="5" type="ORF">M622_02750</name>
</gene>
<organism evidence="5 6">
    <name type="scientific">Thauera terpenica 58Eu</name>
    <dbReference type="NCBI Taxonomy" id="1348657"/>
    <lineage>
        <taxon>Bacteria</taxon>
        <taxon>Pseudomonadati</taxon>
        <taxon>Pseudomonadota</taxon>
        <taxon>Betaproteobacteria</taxon>
        <taxon>Rhodocyclales</taxon>
        <taxon>Zoogloeaceae</taxon>
        <taxon>Thauera</taxon>
    </lineage>
</organism>
<dbReference type="eggNOG" id="COG1319">
    <property type="taxonomic scope" value="Bacteria"/>
</dbReference>
<dbReference type="InterPro" id="IPR036683">
    <property type="entry name" value="CO_DH_flav_C_dom_sf"/>
</dbReference>
<dbReference type="Pfam" id="PF00941">
    <property type="entry name" value="FAD_binding_5"/>
    <property type="match status" value="1"/>
</dbReference>
<dbReference type="Gene3D" id="3.30.43.10">
    <property type="entry name" value="Uridine Diphospho-n-acetylenolpyruvylglucosamine Reductase, domain 2"/>
    <property type="match status" value="1"/>
</dbReference>
<keyword evidence="6" id="KW-1185">Reference proteome</keyword>
<reference evidence="5 6" key="1">
    <citation type="submission" date="2013-06" db="EMBL/GenBank/DDBJ databases">
        <title>Draft genome sequence of Thauera terpenica.</title>
        <authorList>
            <person name="Liu B."/>
            <person name="Frostegard A.H."/>
            <person name="Shapleigh J.P."/>
        </authorList>
    </citation>
    <scope>NUCLEOTIDE SEQUENCE [LARGE SCALE GENOMIC DNA]</scope>
    <source>
        <strain evidence="5 6">58Eu</strain>
    </source>
</reference>
<dbReference type="InterPro" id="IPR036318">
    <property type="entry name" value="FAD-bd_PCMH-like_sf"/>
</dbReference>
<dbReference type="SUPFAM" id="SSF55447">
    <property type="entry name" value="CO dehydrogenase flavoprotein C-terminal domain-like"/>
    <property type="match status" value="1"/>
</dbReference>
<evidence type="ECO:0000313" key="6">
    <source>
        <dbReference type="Proteomes" id="UP000015455"/>
    </source>
</evidence>
<dbReference type="EMBL" id="ATJV01000048">
    <property type="protein sequence ID" value="EPZ16111.1"/>
    <property type="molecule type" value="Genomic_DNA"/>
</dbReference>
<dbReference type="Pfam" id="PF03450">
    <property type="entry name" value="CO_deh_flav_C"/>
    <property type="match status" value="1"/>
</dbReference>